<dbReference type="Pfam" id="PF07957">
    <property type="entry name" value="DUF3294"/>
    <property type="match status" value="1"/>
</dbReference>
<evidence type="ECO:0000313" key="1">
    <source>
        <dbReference type="EMBL" id="SSD59116.1"/>
    </source>
</evidence>
<dbReference type="EMBL" id="UFAJ01000094">
    <property type="protein sequence ID" value="SSD59116.1"/>
    <property type="molecule type" value="Genomic_DNA"/>
</dbReference>
<accession>A0A376B351</accession>
<keyword evidence="2" id="KW-1185">Reference proteome</keyword>
<gene>
    <name evidence="1" type="ORF">SCODWIG_00877</name>
</gene>
<organism evidence="1 2">
    <name type="scientific">Saccharomycodes ludwigii</name>
    <dbReference type="NCBI Taxonomy" id="36035"/>
    <lineage>
        <taxon>Eukaryota</taxon>
        <taxon>Fungi</taxon>
        <taxon>Dikarya</taxon>
        <taxon>Ascomycota</taxon>
        <taxon>Saccharomycotina</taxon>
        <taxon>Saccharomycetes</taxon>
        <taxon>Saccharomycodales</taxon>
        <taxon>Saccharomycodaceae</taxon>
        <taxon>Saccharomycodes</taxon>
    </lineage>
</organism>
<dbReference type="InterPro" id="IPR012917">
    <property type="entry name" value="DUF3294"/>
</dbReference>
<reference evidence="2" key="1">
    <citation type="submission" date="2018-06" db="EMBL/GenBank/DDBJ databases">
        <authorList>
            <person name="Guldener U."/>
        </authorList>
    </citation>
    <scope>NUCLEOTIDE SEQUENCE [LARGE SCALE GENOMIC DNA]</scope>
    <source>
        <strain evidence="2">UTAD17</strain>
    </source>
</reference>
<dbReference type="VEuPathDB" id="FungiDB:SCODWIG_00877"/>
<dbReference type="AlphaFoldDB" id="A0A376B351"/>
<proteinExistence type="predicted"/>
<dbReference type="OrthoDB" id="4076200at2759"/>
<protein>
    <submittedName>
        <fullName evidence="1">Related to Mrp8p</fullName>
    </submittedName>
</protein>
<dbReference type="Proteomes" id="UP000262825">
    <property type="component" value="Unassembled WGS sequence"/>
</dbReference>
<name>A0A376B351_9ASCO</name>
<sequence>MSNNNEIEKLKRQIVELQDLVQRQNKVISKTGQSVLEMRVDMQKAAIRELPDINPNNLFSNFATAKSGTSTNSKFDPSDFVTNEDIVQLVGELQGQLDAIEERNIKRIVNSTKKDLKDYVAPLTNADGDNPVDLTDDKLFPKTVGDFKNMDNITLYQLAKFYELLPATVKDQQNFENFLEGKMQDFHITESLTKEQIEREIKNNFRSEEDLNDVFNDLARFLGLTLRRGTDAW</sequence>
<evidence type="ECO:0000313" key="2">
    <source>
        <dbReference type="Proteomes" id="UP000262825"/>
    </source>
</evidence>